<dbReference type="EMBL" id="GG662512">
    <property type="protein sequence ID" value="EAS02933.3"/>
    <property type="molecule type" value="Genomic_DNA"/>
</dbReference>
<feature type="region of interest" description="Disordered" evidence="1">
    <location>
        <begin position="1"/>
        <end position="35"/>
    </location>
</feature>
<dbReference type="GeneID" id="7827986"/>
<proteinExistence type="predicted"/>
<dbReference type="Proteomes" id="UP000009168">
    <property type="component" value="Unassembled WGS sequence"/>
</dbReference>
<dbReference type="InParanoid" id="I7MHF6"/>
<evidence type="ECO:0000256" key="1">
    <source>
        <dbReference type="SAM" id="MobiDB-lite"/>
    </source>
</evidence>
<accession>I7MHF6</accession>
<dbReference type="KEGG" id="tet:TTHERM_00492860"/>
<reference evidence="3" key="1">
    <citation type="journal article" date="2006" name="PLoS Biol.">
        <title>Macronuclear genome sequence of the ciliate Tetrahymena thermophila, a model eukaryote.</title>
        <authorList>
            <person name="Eisen J.A."/>
            <person name="Coyne R.S."/>
            <person name="Wu M."/>
            <person name="Wu D."/>
            <person name="Thiagarajan M."/>
            <person name="Wortman J.R."/>
            <person name="Badger J.H."/>
            <person name="Ren Q."/>
            <person name="Amedeo P."/>
            <person name="Jones K.M."/>
            <person name="Tallon L.J."/>
            <person name="Delcher A.L."/>
            <person name="Salzberg S.L."/>
            <person name="Silva J.C."/>
            <person name="Haas B.J."/>
            <person name="Majoros W.H."/>
            <person name="Farzad M."/>
            <person name="Carlton J.M."/>
            <person name="Smith R.K. Jr."/>
            <person name="Garg J."/>
            <person name="Pearlman R.E."/>
            <person name="Karrer K.M."/>
            <person name="Sun L."/>
            <person name="Manning G."/>
            <person name="Elde N.C."/>
            <person name="Turkewitz A.P."/>
            <person name="Asai D.J."/>
            <person name="Wilkes D.E."/>
            <person name="Wang Y."/>
            <person name="Cai H."/>
            <person name="Collins K."/>
            <person name="Stewart B.A."/>
            <person name="Lee S.R."/>
            <person name="Wilamowska K."/>
            <person name="Weinberg Z."/>
            <person name="Ruzzo W.L."/>
            <person name="Wloga D."/>
            <person name="Gaertig J."/>
            <person name="Frankel J."/>
            <person name="Tsao C.-C."/>
            <person name="Gorovsky M.A."/>
            <person name="Keeling P.J."/>
            <person name="Waller R.F."/>
            <person name="Patron N.J."/>
            <person name="Cherry J.M."/>
            <person name="Stover N.A."/>
            <person name="Krieger C.J."/>
            <person name="del Toro C."/>
            <person name="Ryder H.F."/>
            <person name="Williamson S.C."/>
            <person name="Barbeau R.A."/>
            <person name="Hamilton E.P."/>
            <person name="Orias E."/>
        </authorList>
    </citation>
    <scope>NUCLEOTIDE SEQUENCE [LARGE SCALE GENOMIC DNA]</scope>
    <source>
        <strain evidence="3">SB210</strain>
    </source>
</reference>
<dbReference type="AlphaFoldDB" id="I7MHF6"/>
<organism evidence="2 3">
    <name type="scientific">Tetrahymena thermophila (strain SB210)</name>
    <dbReference type="NCBI Taxonomy" id="312017"/>
    <lineage>
        <taxon>Eukaryota</taxon>
        <taxon>Sar</taxon>
        <taxon>Alveolata</taxon>
        <taxon>Ciliophora</taxon>
        <taxon>Intramacronucleata</taxon>
        <taxon>Oligohymenophorea</taxon>
        <taxon>Hymenostomatida</taxon>
        <taxon>Tetrahymenina</taxon>
        <taxon>Tetrahymenidae</taxon>
        <taxon>Tetrahymena</taxon>
    </lineage>
</organism>
<protein>
    <recommendedName>
        <fullName evidence="4">DBF4-type domain-containing protein</fullName>
    </recommendedName>
</protein>
<feature type="region of interest" description="Disordered" evidence="1">
    <location>
        <begin position="515"/>
        <end position="546"/>
    </location>
</feature>
<feature type="compositionally biased region" description="Polar residues" evidence="1">
    <location>
        <begin position="453"/>
        <end position="468"/>
    </location>
</feature>
<keyword evidence="3" id="KW-1185">Reference proteome</keyword>
<feature type="region of interest" description="Disordered" evidence="1">
    <location>
        <begin position="440"/>
        <end position="497"/>
    </location>
</feature>
<feature type="compositionally biased region" description="Basic and acidic residues" evidence="1">
    <location>
        <begin position="527"/>
        <end position="537"/>
    </location>
</feature>
<feature type="compositionally biased region" description="Basic and acidic residues" evidence="1">
    <location>
        <begin position="443"/>
        <end position="452"/>
    </location>
</feature>
<sequence length="606" mass="71381">MQQDGDYQMELQSSSSRRRQRSLNSSKSKRRDLKRSKSCKNFDQICKHTFTFRQLSEEINGLLPLEVTIKMCPQKQKIYDGSTEKLNTFPVIIIDEKPHMPLFVNECEIKAYMEHEEELLQNYEEKRRIQIKPSFGDHAPKEQFCSVCMVKYENSYLEHIQSVQHKSKYRQNQYAKIICDLELEWKKQKQDLDHSSNAKNNQMEDFENLKTLVDSEQSNQIKNAKLFNEPQKNLFEDQEKNIGENNQNIWNLQQVNLIQSNNKLQKCNTDQSNKKIFNDQSFNTNKRMAGSLSYAKFQNPVNSAFRKYNLSTQPDEQFIDESQQLRQQQFTYQSIKNICKTLKFEEKNMQSEKFEDGSMAKDNCKQIKQTNKQQKEEQQKKGFQVNKSFFKEHLLYNHLKQKQIALELQQKQEDMKENNLNFCSNQESILKLGYENQVSSDMDSNRSAKNIETKGQSSSAQKFVQRNNQHQKDSQLLQISRASSSSCSRKNQSHSKSCNGGYKFSFDEIQSFQAKEAEGQISQQESKLPDTKQKEHNYQPISKNKKRSFQEYNYQRGMQMSCEEEISINKKFKIFGIGTTEIKSIWQQFKDIFALQFTGVKTKQNN</sequence>
<evidence type="ECO:0000313" key="3">
    <source>
        <dbReference type="Proteomes" id="UP000009168"/>
    </source>
</evidence>
<evidence type="ECO:0008006" key="4">
    <source>
        <dbReference type="Google" id="ProtNLM"/>
    </source>
</evidence>
<evidence type="ECO:0000313" key="2">
    <source>
        <dbReference type="EMBL" id="EAS02933.3"/>
    </source>
</evidence>
<feature type="compositionally biased region" description="Basic residues" evidence="1">
    <location>
        <begin position="16"/>
        <end position="35"/>
    </location>
</feature>
<feature type="compositionally biased region" description="Low complexity" evidence="1">
    <location>
        <begin position="474"/>
        <end position="497"/>
    </location>
</feature>
<gene>
    <name evidence="2" type="ORF">TTHERM_00492860</name>
</gene>
<dbReference type="RefSeq" id="XP_001023178.3">
    <property type="nucleotide sequence ID" value="XM_001023178.3"/>
</dbReference>
<name>I7MHF6_TETTS</name>